<protein>
    <submittedName>
        <fullName evidence="1">Uncharacterized protein</fullName>
    </submittedName>
</protein>
<organism evidence="1 2">
    <name type="scientific">Pochonia chlamydosporia 170</name>
    <dbReference type="NCBI Taxonomy" id="1380566"/>
    <lineage>
        <taxon>Eukaryota</taxon>
        <taxon>Fungi</taxon>
        <taxon>Dikarya</taxon>
        <taxon>Ascomycota</taxon>
        <taxon>Pezizomycotina</taxon>
        <taxon>Sordariomycetes</taxon>
        <taxon>Hypocreomycetidae</taxon>
        <taxon>Hypocreales</taxon>
        <taxon>Clavicipitaceae</taxon>
        <taxon>Pochonia</taxon>
    </lineage>
</organism>
<dbReference type="EMBL" id="LSBJ02000007">
    <property type="protein sequence ID" value="OAQ61878.1"/>
    <property type="molecule type" value="Genomic_DNA"/>
</dbReference>
<evidence type="ECO:0000313" key="2">
    <source>
        <dbReference type="Proteomes" id="UP000078397"/>
    </source>
</evidence>
<dbReference type="GeneID" id="28858321"/>
<reference evidence="1 2" key="1">
    <citation type="journal article" date="2016" name="PLoS Pathog.">
        <title>Biosynthesis of antibiotic leucinostatins in bio-control fungus Purpureocillium lilacinum and their inhibition on phytophthora revealed by genome mining.</title>
        <authorList>
            <person name="Wang G."/>
            <person name="Liu Z."/>
            <person name="Lin R."/>
            <person name="Li E."/>
            <person name="Mao Z."/>
            <person name="Ling J."/>
            <person name="Yang Y."/>
            <person name="Yin W.B."/>
            <person name="Xie B."/>
        </authorList>
    </citation>
    <scope>NUCLEOTIDE SEQUENCE [LARGE SCALE GENOMIC DNA]</scope>
    <source>
        <strain evidence="1">170</strain>
    </source>
</reference>
<dbReference type="AlphaFoldDB" id="A0A179F8X1"/>
<gene>
    <name evidence="1" type="ORF">VFPPC_16574</name>
</gene>
<keyword evidence="2" id="KW-1185">Reference proteome</keyword>
<name>A0A179F8X1_METCM</name>
<accession>A0A179F8X1</accession>
<dbReference type="Proteomes" id="UP000078397">
    <property type="component" value="Unassembled WGS sequence"/>
</dbReference>
<sequence>MRSEGMRLRQKFDHPASLRHIHLLSQIERNLAIHRVRCNQNFLLLAVLTAEHARPGFMKFYIVVWPLLDHITS</sequence>
<dbReference type="KEGG" id="pchm:VFPPC_16574"/>
<proteinExistence type="predicted"/>
<comment type="caution">
    <text evidence="1">The sequence shown here is derived from an EMBL/GenBank/DDBJ whole genome shotgun (WGS) entry which is preliminary data.</text>
</comment>
<dbReference type="RefSeq" id="XP_018139582.1">
    <property type="nucleotide sequence ID" value="XM_018294327.1"/>
</dbReference>
<evidence type="ECO:0000313" key="1">
    <source>
        <dbReference type="EMBL" id="OAQ61878.1"/>
    </source>
</evidence>